<protein>
    <submittedName>
        <fullName evidence="3">Spermidine synthase</fullName>
    </submittedName>
</protein>
<dbReference type="Gene3D" id="3.40.50.150">
    <property type="entry name" value="Vaccinia Virus protein VP39"/>
    <property type="match status" value="1"/>
</dbReference>
<dbReference type="PANTHER" id="PTHR43317:SF1">
    <property type="entry name" value="THERMOSPERMINE SYNTHASE ACAULIS5"/>
    <property type="match status" value="1"/>
</dbReference>
<dbReference type="PANTHER" id="PTHR43317">
    <property type="entry name" value="THERMOSPERMINE SYNTHASE ACAULIS5"/>
    <property type="match status" value="1"/>
</dbReference>
<dbReference type="GO" id="GO:0006596">
    <property type="term" value="P:polyamine biosynthetic process"/>
    <property type="evidence" value="ECO:0007669"/>
    <property type="project" value="UniProtKB-KW"/>
</dbReference>
<accession>A0A010ZL13</accession>
<dbReference type="EMBL" id="JFBT01000001">
    <property type="protein sequence ID" value="EXG79324.1"/>
    <property type="molecule type" value="Genomic_DNA"/>
</dbReference>
<organism evidence="3 4">
    <name type="scientific">Cryptosporangium arvum DSM 44712</name>
    <dbReference type="NCBI Taxonomy" id="927661"/>
    <lineage>
        <taxon>Bacteria</taxon>
        <taxon>Bacillati</taxon>
        <taxon>Actinomycetota</taxon>
        <taxon>Actinomycetes</taxon>
        <taxon>Cryptosporangiales</taxon>
        <taxon>Cryptosporangiaceae</taxon>
        <taxon>Cryptosporangium</taxon>
    </lineage>
</organism>
<gene>
    <name evidence="3" type="ORF">CryarDRAFT_0357</name>
</gene>
<keyword evidence="4" id="KW-1185">Reference proteome</keyword>
<dbReference type="NCBIfam" id="NF037959">
    <property type="entry name" value="MFS_SpdSyn"/>
    <property type="match status" value="1"/>
</dbReference>
<reference evidence="3 4" key="1">
    <citation type="submission" date="2013-07" db="EMBL/GenBank/DDBJ databases">
        <authorList>
            <consortium name="DOE Joint Genome Institute"/>
            <person name="Eisen J."/>
            <person name="Huntemann M."/>
            <person name="Han J."/>
            <person name="Chen A."/>
            <person name="Kyrpides N."/>
            <person name="Mavromatis K."/>
            <person name="Markowitz V."/>
            <person name="Palaniappan K."/>
            <person name="Ivanova N."/>
            <person name="Schaumberg A."/>
            <person name="Pati A."/>
            <person name="Liolios K."/>
            <person name="Nordberg H.P."/>
            <person name="Cantor M.N."/>
            <person name="Hua S.X."/>
            <person name="Woyke T."/>
        </authorList>
    </citation>
    <scope>NUCLEOTIDE SEQUENCE [LARGE SCALE GENOMIC DNA]</scope>
    <source>
        <strain evidence="3 4">DSM 44712</strain>
    </source>
</reference>
<dbReference type="Proteomes" id="UP000021053">
    <property type="component" value="Unassembled WGS sequence"/>
</dbReference>
<proteinExistence type="predicted"/>
<evidence type="ECO:0000256" key="1">
    <source>
        <dbReference type="ARBA" id="ARBA00023115"/>
    </source>
</evidence>
<dbReference type="AlphaFoldDB" id="A0A010ZL13"/>
<dbReference type="RefSeq" id="WP_035847891.1">
    <property type="nucleotide sequence ID" value="NZ_KK073874.1"/>
</dbReference>
<dbReference type="SUPFAM" id="SSF53335">
    <property type="entry name" value="S-adenosyl-L-methionine-dependent methyltransferases"/>
    <property type="match status" value="1"/>
</dbReference>
<dbReference type="PATRIC" id="fig|927661.3.peg.342"/>
<evidence type="ECO:0000313" key="4">
    <source>
        <dbReference type="Proteomes" id="UP000021053"/>
    </source>
</evidence>
<comment type="caution">
    <text evidence="3">The sequence shown here is derived from an EMBL/GenBank/DDBJ whole genome shotgun (WGS) entry which is preliminary data.</text>
</comment>
<dbReference type="InterPro" id="IPR029063">
    <property type="entry name" value="SAM-dependent_MTases_sf"/>
</dbReference>
<feature type="region of interest" description="Disordered" evidence="2">
    <location>
        <begin position="1"/>
        <end position="20"/>
    </location>
</feature>
<dbReference type="OrthoDB" id="8221452at2"/>
<evidence type="ECO:0000313" key="3">
    <source>
        <dbReference type="EMBL" id="EXG79324.1"/>
    </source>
</evidence>
<evidence type="ECO:0000256" key="2">
    <source>
        <dbReference type="SAM" id="MobiDB-lite"/>
    </source>
</evidence>
<dbReference type="HOGENOM" id="CLU_068637_2_0_11"/>
<name>A0A010ZL13_9ACTN</name>
<sequence>MANRGRKNKATGPQPGTHQLTDVTAEIVRDLDTEAGWMLLLDGVPNSYLDLDDPTHLEFEYQQWMGRAVDVHAPEADVLSFVHIGGGACAFPRYVAATRPGARQLVAEYNPELIALIREVFGIRTGPGLRIRAGDGRDVLAGQHSASADVVVRDAFVGPVVPPHLTTTEFMTDVARVLRPTGLYLANVTDGPPLALARAEVATARRTFEHVALVSETPVLKGRRYGNLVLMASPSPLPTGDLARLLARSVAPTRVLEGPDLEKFTAGAVVTTDESPLVPPAPPPHLIR</sequence>
<keyword evidence="1" id="KW-0620">Polyamine biosynthesis</keyword>